<dbReference type="Proteomes" id="UP000240978">
    <property type="component" value="Unassembled WGS sequence"/>
</dbReference>
<comment type="caution">
    <text evidence="1">The sequence shown here is derived from an EMBL/GenBank/DDBJ whole genome shotgun (WGS) entry which is preliminary data.</text>
</comment>
<keyword evidence="2" id="KW-1185">Reference proteome</keyword>
<gene>
    <name evidence="1" type="ORF">CLV42_105339</name>
</gene>
<proteinExistence type="predicted"/>
<evidence type="ECO:0000313" key="1">
    <source>
        <dbReference type="EMBL" id="PSL30976.1"/>
    </source>
</evidence>
<sequence>MDMKRVDFSHQLVKVNGTSVHVVEAGNRQGHFALEEQTRKVAGAIAAFMKE</sequence>
<dbReference type="EMBL" id="PYGK01000005">
    <property type="protein sequence ID" value="PSL30976.1"/>
    <property type="molecule type" value="Genomic_DNA"/>
</dbReference>
<evidence type="ECO:0000313" key="2">
    <source>
        <dbReference type="Proteomes" id="UP000240978"/>
    </source>
</evidence>
<accession>A0A2P8GAH9</accession>
<dbReference type="RefSeq" id="WP_170117526.1">
    <property type="nucleotide sequence ID" value="NZ_PYGK01000005.1"/>
</dbReference>
<name>A0A2P8GAH9_9BACT</name>
<organism evidence="1 2">
    <name type="scientific">Chitinophaga ginsengisoli</name>
    <dbReference type="NCBI Taxonomy" id="363837"/>
    <lineage>
        <taxon>Bacteria</taxon>
        <taxon>Pseudomonadati</taxon>
        <taxon>Bacteroidota</taxon>
        <taxon>Chitinophagia</taxon>
        <taxon>Chitinophagales</taxon>
        <taxon>Chitinophagaceae</taxon>
        <taxon>Chitinophaga</taxon>
    </lineage>
</organism>
<reference evidence="1 2" key="1">
    <citation type="submission" date="2018-03" db="EMBL/GenBank/DDBJ databases">
        <title>Genomic Encyclopedia of Archaeal and Bacterial Type Strains, Phase II (KMG-II): from individual species to whole genera.</title>
        <authorList>
            <person name="Goeker M."/>
        </authorList>
    </citation>
    <scope>NUCLEOTIDE SEQUENCE [LARGE SCALE GENOMIC DNA]</scope>
    <source>
        <strain evidence="1 2">DSM 18107</strain>
    </source>
</reference>
<dbReference type="AlphaFoldDB" id="A0A2P8GAH9"/>
<protein>
    <submittedName>
        <fullName evidence="1">Uncharacterized protein</fullName>
    </submittedName>
</protein>